<dbReference type="SMART" id="SM00717">
    <property type="entry name" value="SANT"/>
    <property type="match status" value="2"/>
</dbReference>
<dbReference type="SUPFAM" id="SSF46689">
    <property type="entry name" value="Homeodomain-like"/>
    <property type="match status" value="1"/>
</dbReference>
<keyword evidence="7" id="KW-0539">Nucleus</keyword>
<keyword evidence="5" id="KW-0010">Activator</keyword>
<evidence type="ECO:0000256" key="2">
    <source>
        <dbReference type="ARBA" id="ARBA00022737"/>
    </source>
</evidence>
<dbReference type="GO" id="GO:0048235">
    <property type="term" value="P:pollen sperm cell differentiation"/>
    <property type="evidence" value="ECO:0007669"/>
    <property type="project" value="UniProtKB-ARBA"/>
</dbReference>
<evidence type="ECO:0000256" key="3">
    <source>
        <dbReference type="ARBA" id="ARBA00023015"/>
    </source>
</evidence>
<keyword evidence="12" id="KW-1185">Reference proteome</keyword>
<organism evidence="11 12">
    <name type="scientific">Cephalotus follicularis</name>
    <name type="common">Albany pitcher plant</name>
    <dbReference type="NCBI Taxonomy" id="3775"/>
    <lineage>
        <taxon>Eukaryota</taxon>
        <taxon>Viridiplantae</taxon>
        <taxon>Streptophyta</taxon>
        <taxon>Embryophyta</taxon>
        <taxon>Tracheophyta</taxon>
        <taxon>Spermatophyta</taxon>
        <taxon>Magnoliopsida</taxon>
        <taxon>eudicotyledons</taxon>
        <taxon>Gunneridae</taxon>
        <taxon>Pentapetalae</taxon>
        <taxon>rosids</taxon>
        <taxon>fabids</taxon>
        <taxon>Oxalidales</taxon>
        <taxon>Cephalotaceae</taxon>
        <taxon>Cephalotus</taxon>
    </lineage>
</organism>
<feature type="compositionally biased region" description="Pro residues" evidence="8">
    <location>
        <begin position="214"/>
        <end position="227"/>
    </location>
</feature>
<reference evidence="12" key="1">
    <citation type="submission" date="2016-04" db="EMBL/GenBank/DDBJ databases">
        <title>Cephalotus genome sequencing.</title>
        <authorList>
            <person name="Fukushima K."/>
            <person name="Hasebe M."/>
            <person name="Fang X."/>
        </authorList>
    </citation>
    <scope>NUCLEOTIDE SEQUENCE [LARGE SCALE GENOMIC DNA]</scope>
    <source>
        <strain evidence="12">cv. St1</strain>
    </source>
</reference>
<dbReference type="GO" id="GO:0003677">
    <property type="term" value="F:DNA binding"/>
    <property type="evidence" value="ECO:0007669"/>
    <property type="project" value="UniProtKB-KW"/>
</dbReference>
<dbReference type="EMBL" id="BDDD01001053">
    <property type="protein sequence ID" value="GAV72908.1"/>
    <property type="molecule type" value="Genomic_DNA"/>
</dbReference>
<dbReference type="GO" id="GO:0045893">
    <property type="term" value="P:positive regulation of DNA-templated transcription"/>
    <property type="evidence" value="ECO:0007669"/>
    <property type="project" value="UniProtKB-ARBA"/>
</dbReference>
<feature type="region of interest" description="Disordered" evidence="8">
    <location>
        <begin position="264"/>
        <end position="284"/>
    </location>
</feature>
<comment type="caution">
    <text evidence="11">The sequence shown here is derived from an EMBL/GenBank/DDBJ whole genome shotgun (WGS) entry which is preliminary data.</text>
</comment>
<dbReference type="PROSITE" id="PS51294">
    <property type="entry name" value="HTH_MYB"/>
    <property type="match status" value="2"/>
</dbReference>
<feature type="domain" description="Myb-like" evidence="9">
    <location>
        <begin position="72"/>
        <end position="122"/>
    </location>
</feature>
<evidence type="ECO:0000256" key="8">
    <source>
        <dbReference type="SAM" id="MobiDB-lite"/>
    </source>
</evidence>
<keyword evidence="2" id="KW-0677">Repeat</keyword>
<dbReference type="AlphaFoldDB" id="A0A1Q3BYI1"/>
<dbReference type="GO" id="GO:0040008">
    <property type="term" value="P:regulation of growth"/>
    <property type="evidence" value="ECO:0007669"/>
    <property type="project" value="UniProtKB-ARBA"/>
</dbReference>
<dbReference type="InterPro" id="IPR017930">
    <property type="entry name" value="Myb_dom"/>
</dbReference>
<dbReference type="PROSITE" id="PS50090">
    <property type="entry name" value="MYB_LIKE"/>
    <property type="match status" value="2"/>
</dbReference>
<keyword evidence="6" id="KW-0804">Transcription</keyword>
<feature type="compositionally biased region" description="Basic residues" evidence="8">
    <location>
        <begin position="154"/>
        <end position="164"/>
    </location>
</feature>
<dbReference type="GO" id="GO:0005634">
    <property type="term" value="C:nucleus"/>
    <property type="evidence" value="ECO:0007669"/>
    <property type="project" value="UniProtKB-SubCell"/>
</dbReference>
<feature type="compositionally biased region" description="Low complexity" evidence="8">
    <location>
        <begin position="265"/>
        <end position="274"/>
    </location>
</feature>
<evidence type="ECO:0000256" key="7">
    <source>
        <dbReference type="ARBA" id="ARBA00023242"/>
    </source>
</evidence>
<evidence type="ECO:0000259" key="10">
    <source>
        <dbReference type="PROSITE" id="PS51294"/>
    </source>
</evidence>
<feature type="non-terminal residue" evidence="11">
    <location>
        <position position="1"/>
    </location>
</feature>
<dbReference type="InterPro" id="IPR001005">
    <property type="entry name" value="SANT/Myb"/>
</dbReference>
<dbReference type="FunFam" id="1.10.10.60:FF:000119">
    <property type="entry name" value="Transcription factor GAMYB"/>
    <property type="match status" value="1"/>
</dbReference>
<evidence type="ECO:0000256" key="1">
    <source>
        <dbReference type="ARBA" id="ARBA00004123"/>
    </source>
</evidence>
<dbReference type="InParanoid" id="A0A1Q3BYI1"/>
<gene>
    <name evidence="11" type="ORF">CFOL_v3_16396</name>
</gene>
<dbReference type="InterPro" id="IPR009057">
    <property type="entry name" value="Homeodomain-like_sf"/>
</dbReference>
<dbReference type="CDD" id="cd00167">
    <property type="entry name" value="SANT"/>
    <property type="match status" value="2"/>
</dbReference>
<name>A0A1Q3BYI1_CEPFO</name>
<dbReference type="PANTHER" id="PTHR47995:SF18">
    <property type="entry name" value="TRANSCRIPTION FACTOR MYB65"/>
    <property type="match status" value="1"/>
</dbReference>
<keyword evidence="4 11" id="KW-0238">DNA-binding</keyword>
<sequence>GGGGGGSTTGTSNGGGEGGVQLKKGPWTAAEDAILTAYVKRNGEGNWNAVQRNSGLARCGKSCRLRWANHLRPNLKKGSFSPDEEMLIVQLHAKFGNKWARMAAQLPGRTDNEIKNYWNTRIKRRHRQGLPLYPPDIRPEHPQAKHQQIQSHKTTQHQHQHQHLHQPPLPLSPHQHSQPTTPYSSTPATPTTPNSTFSFQTQFPSPTQTQAPPSLSPTPPSMSPLPSPNSSSFPVLPLFDPFSIPRTPPLFMTNSIRFKRHHLGTTTNNHTTSTPFSVPVSEFS</sequence>
<feature type="compositionally biased region" description="Gly residues" evidence="8">
    <location>
        <begin position="1"/>
        <end position="19"/>
    </location>
</feature>
<evidence type="ECO:0000313" key="11">
    <source>
        <dbReference type="EMBL" id="GAV72908.1"/>
    </source>
</evidence>
<dbReference type="Pfam" id="PF00249">
    <property type="entry name" value="Myb_DNA-binding"/>
    <property type="match status" value="2"/>
</dbReference>
<protein>
    <submittedName>
        <fullName evidence="11">Myb_DNA-binding domain-containing protein</fullName>
    </submittedName>
</protein>
<keyword evidence="3" id="KW-0805">Transcription regulation</keyword>
<proteinExistence type="predicted"/>
<dbReference type="PANTHER" id="PTHR47995">
    <property type="entry name" value="TRANSCRIPTION FACTOR MYB33-RELATED"/>
    <property type="match status" value="1"/>
</dbReference>
<dbReference type="GO" id="GO:0009653">
    <property type="term" value="P:anatomical structure morphogenesis"/>
    <property type="evidence" value="ECO:0007669"/>
    <property type="project" value="UniProtKB-ARBA"/>
</dbReference>
<feature type="domain" description="Myb-like" evidence="9">
    <location>
        <begin position="19"/>
        <end position="71"/>
    </location>
</feature>
<feature type="region of interest" description="Disordered" evidence="8">
    <location>
        <begin position="1"/>
        <end position="24"/>
    </location>
</feature>
<feature type="domain" description="HTH myb-type" evidence="10">
    <location>
        <begin position="72"/>
        <end position="126"/>
    </location>
</feature>
<dbReference type="FunFam" id="1.10.10.60:FF:000001">
    <property type="entry name" value="MYB-related transcription factor"/>
    <property type="match status" value="1"/>
</dbReference>
<accession>A0A1Q3BYI1</accession>
<evidence type="ECO:0000256" key="5">
    <source>
        <dbReference type="ARBA" id="ARBA00023159"/>
    </source>
</evidence>
<evidence type="ECO:0000256" key="4">
    <source>
        <dbReference type="ARBA" id="ARBA00023125"/>
    </source>
</evidence>
<dbReference type="Gene3D" id="1.10.10.60">
    <property type="entry name" value="Homeodomain-like"/>
    <property type="match status" value="2"/>
</dbReference>
<evidence type="ECO:0000259" key="9">
    <source>
        <dbReference type="PROSITE" id="PS50090"/>
    </source>
</evidence>
<dbReference type="Proteomes" id="UP000187406">
    <property type="component" value="Unassembled WGS sequence"/>
</dbReference>
<feature type="region of interest" description="Disordered" evidence="8">
    <location>
        <begin position="125"/>
        <end position="229"/>
    </location>
</feature>
<feature type="compositionally biased region" description="Low complexity" evidence="8">
    <location>
        <begin position="172"/>
        <end position="213"/>
    </location>
</feature>
<comment type="subcellular location">
    <subcellularLocation>
        <location evidence="1">Nucleus</location>
    </subcellularLocation>
</comment>
<feature type="non-terminal residue" evidence="11">
    <location>
        <position position="284"/>
    </location>
</feature>
<feature type="domain" description="HTH myb-type" evidence="10">
    <location>
        <begin position="22"/>
        <end position="71"/>
    </location>
</feature>
<evidence type="ECO:0000313" key="12">
    <source>
        <dbReference type="Proteomes" id="UP000187406"/>
    </source>
</evidence>
<evidence type="ECO:0000256" key="6">
    <source>
        <dbReference type="ARBA" id="ARBA00023163"/>
    </source>
</evidence>
<dbReference type="OrthoDB" id="2143914at2759"/>